<evidence type="ECO:0000256" key="1">
    <source>
        <dbReference type="ARBA" id="ARBA00001947"/>
    </source>
</evidence>
<dbReference type="SMART" id="SM00849">
    <property type="entry name" value="Lactamase_B"/>
    <property type="match status" value="1"/>
</dbReference>
<sequence length="152" mass="16837">MLTHAHSDHIGAMEPLRREYGIQVLAGEKEDVVLKDPSINLTTMIGAGKSFSADRLLKDGEIFEAGKMEFKVIFTPGHTCGSICYICQDTMIAGDTLFLGSCGRTDFPTGDWQTMNESLRLLKNLNGDYTVYPGHGPATTLEAERRTNMFMR</sequence>
<protein>
    <submittedName>
        <fullName evidence="6">Hydroxyacylglutathione hydrolase GloC</fullName>
        <ecNumber evidence="6">3.1.2.6</ecNumber>
    </submittedName>
</protein>
<dbReference type="SUPFAM" id="SSF56281">
    <property type="entry name" value="Metallo-hydrolase/oxidoreductase"/>
    <property type="match status" value="1"/>
</dbReference>
<evidence type="ECO:0000313" key="6">
    <source>
        <dbReference type="EMBL" id="MPN21318.1"/>
    </source>
</evidence>
<evidence type="ECO:0000256" key="2">
    <source>
        <dbReference type="ARBA" id="ARBA00022723"/>
    </source>
</evidence>
<dbReference type="InterPro" id="IPR001279">
    <property type="entry name" value="Metallo-B-lactamas"/>
</dbReference>
<keyword evidence="2" id="KW-0479">Metal-binding</keyword>
<dbReference type="CDD" id="cd06262">
    <property type="entry name" value="metallo-hydrolase-like_MBL-fold"/>
    <property type="match status" value="1"/>
</dbReference>
<dbReference type="PANTHER" id="PTHR46233:SF3">
    <property type="entry name" value="HYDROXYACYLGLUTATHIONE HYDROLASE GLOC"/>
    <property type="match status" value="1"/>
</dbReference>
<dbReference type="PANTHER" id="PTHR46233">
    <property type="entry name" value="HYDROXYACYLGLUTATHIONE HYDROLASE GLOC"/>
    <property type="match status" value="1"/>
</dbReference>
<comment type="cofactor">
    <cofactor evidence="1">
        <name>Zn(2+)</name>
        <dbReference type="ChEBI" id="CHEBI:29105"/>
    </cofactor>
</comment>
<keyword evidence="3 6" id="KW-0378">Hydrolase</keyword>
<keyword evidence="4" id="KW-0862">Zinc</keyword>
<organism evidence="6">
    <name type="scientific">bioreactor metagenome</name>
    <dbReference type="NCBI Taxonomy" id="1076179"/>
    <lineage>
        <taxon>unclassified sequences</taxon>
        <taxon>metagenomes</taxon>
        <taxon>ecological metagenomes</taxon>
    </lineage>
</organism>
<dbReference type="GO" id="GO:0046872">
    <property type="term" value="F:metal ion binding"/>
    <property type="evidence" value="ECO:0007669"/>
    <property type="project" value="UniProtKB-KW"/>
</dbReference>
<dbReference type="EMBL" id="VSSQ01069279">
    <property type="protein sequence ID" value="MPN21318.1"/>
    <property type="molecule type" value="Genomic_DNA"/>
</dbReference>
<evidence type="ECO:0000259" key="5">
    <source>
        <dbReference type="SMART" id="SM00849"/>
    </source>
</evidence>
<gene>
    <name evidence="6" type="primary">gloC_32</name>
    <name evidence="6" type="ORF">SDC9_168697</name>
</gene>
<feature type="domain" description="Metallo-beta-lactamase" evidence="5">
    <location>
        <begin position="2"/>
        <end position="135"/>
    </location>
</feature>
<reference evidence="6" key="1">
    <citation type="submission" date="2019-08" db="EMBL/GenBank/DDBJ databases">
        <authorList>
            <person name="Kucharzyk K."/>
            <person name="Murdoch R.W."/>
            <person name="Higgins S."/>
            <person name="Loffler F."/>
        </authorList>
    </citation>
    <scope>NUCLEOTIDE SEQUENCE</scope>
</reference>
<name>A0A645G379_9ZZZZ</name>
<dbReference type="GO" id="GO:0004416">
    <property type="term" value="F:hydroxyacylglutathione hydrolase activity"/>
    <property type="evidence" value="ECO:0007669"/>
    <property type="project" value="UniProtKB-EC"/>
</dbReference>
<evidence type="ECO:0000256" key="4">
    <source>
        <dbReference type="ARBA" id="ARBA00022833"/>
    </source>
</evidence>
<dbReference type="InterPro" id="IPR051453">
    <property type="entry name" value="MBL_Glyoxalase_II"/>
</dbReference>
<accession>A0A645G379</accession>
<dbReference type="InterPro" id="IPR036866">
    <property type="entry name" value="RibonucZ/Hydroxyglut_hydro"/>
</dbReference>
<dbReference type="Pfam" id="PF00753">
    <property type="entry name" value="Lactamase_B"/>
    <property type="match status" value="1"/>
</dbReference>
<evidence type="ECO:0000256" key="3">
    <source>
        <dbReference type="ARBA" id="ARBA00022801"/>
    </source>
</evidence>
<dbReference type="AlphaFoldDB" id="A0A645G379"/>
<dbReference type="EC" id="3.1.2.6" evidence="6"/>
<proteinExistence type="predicted"/>
<dbReference type="Gene3D" id="3.60.15.10">
    <property type="entry name" value="Ribonuclease Z/Hydroxyacylglutathione hydrolase-like"/>
    <property type="match status" value="1"/>
</dbReference>
<comment type="caution">
    <text evidence="6">The sequence shown here is derived from an EMBL/GenBank/DDBJ whole genome shotgun (WGS) entry which is preliminary data.</text>
</comment>